<proteinExistence type="predicted"/>
<dbReference type="AlphaFoldDB" id="A0A2C9VJC3"/>
<comment type="caution">
    <text evidence="1">The sequence shown here is derived from an EMBL/GenBank/DDBJ whole genome shotgun (WGS) entry which is preliminary data.</text>
</comment>
<keyword evidence="2" id="KW-1185">Reference proteome</keyword>
<dbReference type="EMBL" id="CM004394">
    <property type="protein sequence ID" value="OAY44635.1"/>
    <property type="molecule type" value="Genomic_DNA"/>
</dbReference>
<name>A0A2C9VJC3_MANES</name>
<dbReference type="Gramene" id="Manes.08G167500.1.v8.1">
    <property type="protein sequence ID" value="Manes.08G167500.1.v8.1.CDS"/>
    <property type="gene ID" value="Manes.08G167500.v8.1"/>
</dbReference>
<sequence length="357" mass="39510">MESKTIESRDPELEESFSLSSCYDFKYSSSSLTIFSDNDQTDHDDDESYIEIALEPAAYLGDGDTGGGNGGENCYDDEMELRISLSSGVFLPAETRTTEPYESVNYCTSSLSSSSSSVFTFSSSSTEAESQRNSQEEYKLCNSSLQKTIKSKAQFPAIDRFVNAFTYNIGESSEIDLRDGRSQDANHLDLVAVSNSTSNPLKITAPRTTVNNGTMTKVFTIFRPLKFRTLLASFLKASQAKSSVDKGKVRGEKFWRYNQSLTKQTVEKCSVERKKGEKSTVIELNWDTARGVLEAMTMSIRSIGRRERRIKGCADSTTSSPIHQRFPAKSYKISSAAPDNSIQAAIAHCKKSFSPDV</sequence>
<dbReference type="OMA" id="CWADEEM"/>
<evidence type="ECO:0000313" key="1">
    <source>
        <dbReference type="EMBL" id="OAY44635.1"/>
    </source>
</evidence>
<dbReference type="Proteomes" id="UP000091857">
    <property type="component" value="Chromosome 8"/>
</dbReference>
<accession>A0A2C9VJC3</accession>
<evidence type="ECO:0000313" key="2">
    <source>
        <dbReference type="Proteomes" id="UP000091857"/>
    </source>
</evidence>
<reference evidence="2" key="1">
    <citation type="journal article" date="2016" name="Nat. Biotechnol.">
        <title>Sequencing wild and cultivated cassava and related species reveals extensive interspecific hybridization and genetic diversity.</title>
        <authorList>
            <person name="Bredeson J.V."/>
            <person name="Lyons J.B."/>
            <person name="Prochnik S.E."/>
            <person name="Wu G.A."/>
            <person name="Ha C.M."/>
            <person name="Edsinger-Gonzales E."/>
            <person name="Grimwood J."/>
            <person name="Schmutz J."/>
            <person name="Rabbi I.Y."/>
            <person name="Egesi C."/>
            <person name="Nauluvula P."/>
            <person name="Lebot V."/>
            <person name="Ndunguru J."/>
            <person name="Mkamilo G."/>
            <person name="Bart R.S."/>
            <person name="Setter T.L."/>
            <person name="Gleadow R.M."/>
            <person name="Kulakow P."/>
            <person name="Ferguson M.E."/>
            <person name="Rounsley S."/>
            <person name="Rokhsar D.S."/>
        </authorList>
    </citation>
    <scope>NUCLEOTIDE SEQUENCE [LARGE SCALE GENOMIC DNA]</scope>
    <source>
        <strain evidence="2">cv. AM560-2</strain>
    </source>
</reference>
<protein>
    <submittedName>
        <fullName evidence="1">Uncharacterized protein</fullName>
    </submittedName>
</protein>
<gene>
    <name evidence="1" type="ORF">MANES_08G167500v8</name>
</gene>
<dbReference type="OrthoDB" id="1884080at2759"/>
<organism evidence="1 2">
    <name type="scientific">Manihot esculenta</name>
    <name type="common">Cassava</name>
    <name type="synonym">Jatropha manihot</name>
    <dbReference type="NCBI Taxonomy" id="3983"/>
    <lineage>
        <taxon>Eukaryota</taxon>
        <taxon>Viridiplantae</taxon>
        <taxon>Streptophyta</taxon>
        <taxon>Embryophyta</taxon>
        <taxon>Tracheophyta</taxon>
        <taxon>Spermatophyta</taxon>
        <taxon>Magnoliopsida</taxon>
        <taxon>eudicotyledons</taxon>
        <taxon>Gunneridae</taxon>
        <taxon>Pentapetalae</taxon>
        <taxon>rosids</taxon>
        <taxon>fabids</taxon>
        <taxon>Malpighiales</taxon>
        <taxon>Euphorbiaceae</taxon>
        <taxon>Crotonoideae</taxon>
        <taxon>Manihoteae</taxon>
        <taxon>Manihot</taxon>
    </lineage>
</organism>